<feature type="compositionally biased region" description="Pro residues" evidence="1">
    <location>
        <begin position="16"/>
        <end position="26"/>
    </location>
</feature>
<evidence type="ECO:0000256" key="1">
    <source>
        <dbReference type="SAM" id="MobiDB-lite"/>
    </source>
</evidence>
<dbReference type="Proteomes" id="UP000256964">
    <property type="component" value="Unassembled WGS sequence"/>
</dbReference>
<dbReference type="AlphaFoldDB" id="A0A371DCL3"/>
<proteinExistence type="predicted"/>
<feature type="compositionally biased region" description="Basic and acidic residues" evidence="1">
    <location>
        <begin position="136"/>
        <end position="150"/>
    </location>
</feature>
<accession>A0A371DCL3</accession>
<protein>
    <submittedName>
        <fullName evidence="2">Uncharacterized protein</fullName>
    </submittedName>
</protein>
<gene>
    <name evidence="2" type="ORF">OH76DRAFT_1482404</name>
</gene>
<sequence>MQSHHNHRSQTHEHPPTAPIPPPPPPPRLLLIARWKSRLIHPPSVDARHVYDLAVRPDERIAPGRQVRLLAVSPIAYCSPEVPPNELDTYDPHVLGWIAETWECADGSLRARVMNTCRKNVVREVELRFPRAYTTSERDSGGTEYADERYGWTSGEDDIEGCGQEGPRQGESASVWAVYVGTGDTTYR</sequence>
<name>A0A371DCL3_9APHY</name>
<feature type="region of interest" description="Disordered" evidence="1">
    <location>
        <begin position="135"/>
        <end position="175"/>
    </location>
</feature>
<evidence type="ECO:0000313" key="3">
    <source>
        <dbReference type="Proteomes" id="UP000256964"/>
    </source>
</evidence>
<feature type="region of interest" description="Disordered" evidence="1">
    <location>
        <begin position="1"/>
        <end position="26"/>
    </location>
</feature>
<keyword evidence="3" id="KW-1185">Reference proteome</keyword>
<reference evidence="2 3" key="1">
    <citation type="journal article" date="2018" name="Biotechnol. Biofuels">
        <title>Integrative visual omics of the white-rot fungus Polyporus brumalis exposes the biotechnological potential of its oxidative enzymes for delignifying raw plant biomass.</title>
        <authorList>
            <person name="Miyauchi S."/>
            <person name="Rancon A."/>
            <person name="Drula E."/>
            <person name="Hage H."/>
            <person name="Chaduli D."/>
            <person name="Favel A."/>
            <person name="Grisel S."/>
            <person name="Henrissat B."/>
            <person name="Herpoel-Gimbert I."/>
            <person name="Ruiz-Duenas F.J."/>
            <person name="Chevret D."/>
            <person name="Hainaut M."/>
            <person name="Lin J."/>
            <person name="Wang M."/>
            <person name="Pangilinan J."/>
            <person name="Lipzen A."/>
            <person name="Lesage-Meessen L."/>
            <person name="Navarro D."/>
            <person name="Riley R."/>
            <person name="Grigoriev I.V."/>
            <person name="Zhou S."/>
            <person name="Raouche S."/>
            <person name="Rosso M.N."/>
        </authorList>
    </citation>
    <scope>NUCLEOTIDE SEQUENCE [LARGE SCALE GENOMIC DNA]</scope>
    <source>
        <strain evidence="2 3">BRFM 1820</strain>
    </source>
</reference>
<evidence type="ECO:0000313" key="2">
    <source>
        <dbReference type="EMBL" id="RDX50253.1"/>
    </source>
</evidence>
<dbReference type="EMBL" id="KZ857400">
    <property type="protein sequence ID" value="RDX50253.1"/>
    <property type="molecule type" value="Genomic_DNA"/>
</dbReference>
<organism evidence="2 3">
    <name type="scientific">Lentinus brumalis</name>
    <dbReference type="NCBI Taxonomy" id="2498619"/>
    <lineage>
        <taxon>Eukaryota</taxon>
        <taxon>Fungi</taxon>
        <taxon>Dikarya</taxon>
        <taxon>Basidiomycota</taxon>
        <taxon>Agaricomycotina</taxon>
        <taxon>Agaricomycetes</taxon>
        <taxon>Polyporales</taxon>
        <taxon>Polyporaceae</taxon>
        <taxon>Lentinus</taxon>
    </lineage>
</organism>